<evidence type="ECO:0000256" key="3">
    <source>
        <dbReference type="ARBA" id="ARBA00022692"/>
    </source>
</evidence>
<evidence type="ECO:0000313" key="6">
    <source>
        <dbReference type="EMBL" id="AAS51828.1"/>
    </source>
</evidence>
<dbReference type="PANTHER" id="PTHR28144">
    <property type="entry name" value="ER MEMBRANE PROTEIN COMPLEX SUBUNIT 5"/>
    <property type="match status" value="1"/>
</dbReference>
<evidence type="ECO:0000256" key="4">
    <source>
        <dbReference type="ARBA" id="ARBA00022989"/>
    </source>
</evidence>
<keyword evidence="4" id="KW-1133">Transmembrane helix</keyword>
<dbReference type="InterPro" id="IPR053279">
    <property type="entry name" value="EMC_subunit"/>
</dbReference>
<keyword evidence="3" id="KW-0812">Transmembrane</keyword>
<dbReference type="Proteomes" id="UP000000591">
    <property type="component" value="Chromosome IV"/>
</dbReference>
<dbReference type="RefSeq" id="NP_984004.1">
    <property type="nucleotide sequence ID" value="NM_209357.1"/>
</dbReference>
<dbReference type="Pfam" id="PF10270">
    <property type="entry name" value="MMgT"/>
    <property type="match status" value="1"/>
</dbReference>
<name>Q75B02_EREGS</name>
<organism evidence="6 7">
    <name type="scientific">Eremothecium gossypii (strain ATCC 10895 / CBS 109.51 / FGSC 9923 / NRRL Y-1056)</name>
    <name type="common">Yeast</name>
    <name type="synonym">Ashbya gossypii</name>
    <dbReference type="NCBI Taxonomy" id="284811"/>
    <lineage>
        <taxon>Eukaryota</taxon>
        <taxon>Fungi</taxon>
        <taxon>Dikarya</taxon>
        <taxon>Ascomycota</taxon>
        <taxon>Saccharomycotina</taxon>
        <taxon>Saccharomycetes</taxon>
        <taxon>Saccharomycetales</taxon>
        <taxon>Saccharomycetaceae</taxon>
        <taxon>Eremothecium</taxon>
    </lineage>
</organism>
<comment type="similarity">
    <text evidence="2">Belongs to the membrane magnesium transporter (TC 1.A.67) family.</text>
</comment>
<reference evidence="6 7" key="1">
    <citation type="journal article" date="2004" name="Science">
        <title>The Ashbya gossypii genome as a tool for mapping the ancient Saccharomyces cerevisiae genome.</title>
        <authorList>
            <person name="Dietrich F.S."/>
            <person name="Voegeli S."/>
            <person name="Brachat S."/>
            <person name="Lerch A."/>
            <person name="Gates K."/>
            <person name="Steiner S."/>
            <person name="Mohr C."/>
            <person name="Pohlmann R."/>
            <person name="Luedi P."/>
            <person name="Choi S."/>
            <person name="Wing R.A."/>
            <person name="Flavier A."/>
            <person name="Gaffney T.D."/>
            <person name="Philippsen P."/>
        </authorList>
    </citation>
    <scope>NUCLEOTIDE SEQUENCE [LARGE SCALE GENOMIC DNA]</scope>
    <source>
        <strain evidence="7">ATCC 10895 / CBS 109.51 / FGSC 9923 / NRRL Y-1056</strain>
    </source>
</reference>
<comment type="subcellular location">
    <subcellularLocation>
        <location evidence="1">Endomembrane system</location>
        <topology evidence="1">Multi-pass membrane protein</topology>
    </subcellularLocation>
</comment>
<keyword evidence="7" id="KW-1185">Reference proteome</keyword>
<evidence type="ECO:0000256" key="1">
    <source>
        <dbReference type="ARBA" id="ARBA00004127"/>
    </source>
</evidence>
<dbReference type="EMBL" id="AE016817">
    <property type="protein sequence ID" value="AAS51828.1"/>
    <property type="molecule type" value="Genomic_DNA"/>
</dbReference>
<keyword evidence="5" id="KW-0472">Membrane</keyword>
<proteinExistence type="inferred from homology"/>
<dbReference type="InterPro" id="IPR018937">
    <property type="entry name" value="MMgT"/>
</dbReference>
<dbReference type="PANTHER" id="PTHR28144:SF1">
    <property type="entry name" value="ER MEMBRANE PROTEIN COMPLEX SUBUNIT 5"/>
    <property type="match status" value="1"/>
</dbReference>
<accession>Q75B02</accession>
<protein>
    <submittedName>
        <fullName evidence="6">ADL092Wp</fullName>
    </submittedName>
</protein>
<dbReference type="InParanoid" id="Q75B02"/>
<reference evidence="7" key="2">
    <citation type="journal article" date="2013" name="G3 (Bethesda)">
        <title>Genomes of Ashbya fungi isolated from insects reveal four mating-type loci, numerous translocations, lack of transposons, and distinct gene duplications.</title>
        <authorList>
            <person name="Dietrich F.S."/>
            <person name="Voegeli S."/>
            <person name="Kuo S."/>
            <person name="Philippsen P."/>
        </authorList>
    </citation>
    <scope>GENOME REANNOTATION</scope>
    <source>
        <strain evidence="7">ATCC 10895 / CBS 109.51 / FGSC 9923 / NRRL Y-1056</strain>
    </source>
</reference>
<dbReference type="GeneID" id="4620146"/>
<dbReference type="FunCoup" id="Q75B02">
    <property type="interactions" value="64"/>
</dbReference>
<evidence type="ECO:0000256" key="5">
    <source>
        <dbReference type="ARBA" id="ARBA00023136"/>
    </source>
</evidence>
<dbReference type="OMA" id="STHYHTD"/>
<dbReference type="AlphaFoldDB" id="Q75B02"/>
<evidence type="ECO:0000313" key="7">
    <source>
        <dbReference type="Proteomes" id="UP000000591"/>
    </source>
</evidence>
<dbReference type="HOGENOM" id="CLU_132206_1_0_1"/>
<dbReference type="STRING" id="284811.Q75B02"/>
<gene>
    <name evidence="6" type="ORF">AGOS_ADL092W</name>
</gene>
<dbReference type="KEGG" id="ago:AGOS_ADL092W"/>
<evidence type="ECO:0000256" key="2">
    <source>
        <dbReference type="ARBA" id="ARBA00006109"/>
    </source>
</evidence>
<dbReference type="OrthoDB" id="44756at2759"/>
<dbReference type="eggNOG" id="ENOG502S8V0">
    <property type="taxonomic scope" value="Eukaryota"/>
</dbReference>
<sequence>MSYISKILLAISVLQLVHSGFSSFEFHRLKRHLTLADGIPQGFRLPSDIKAEVVCALVLFTLGIFLSFEKLQHLPLTGSRTPLTQDLYLHEIRMSEATKTDNLIGSETYGDFTFMPSFIDVHARRKEIRTYMQHKNQ</sequence>
<dbReference type="GO" id="GO:0072546">
    <property type="term" value="C:EMC complex"/>
    <property type="evidence" value="ECO:0000318"/>
    <property type="project" value="GO_Central"/>
</dbReference>